<feature type="region of interest" description="Disordered" evidence="1">
    <location>
        <begin position="124"/>
        <end position="196"/>
    </location>
</feature>
<evidence type="ECO:0000313" key="2">
    <source>
        <dbReference type="EMBL" id="KAF9488913.1"/>
    </source>
</evidence>
<sequence>MELGFGMASNPRIRPSIYQTSSYTDSICSAEPVVPSARLLIGPITSGSTNRSRGAERLVEGGVPARLGVYEWTDKDKMGERDEYEDRDLQTCNSERAALVISPSSPFSPSYHLHLRTANGGTRIHSDLHDARPYTYEPSLSTPRQRIPIPRFPSPSSLPSTSPPARNRNHPHRSRPLVGHVDPIDQVEPMARFVDH</sequence>
<comment type="caution">
    <text evidence="2">The sequence shown here is derived from an EMBL/GenBank/DDBJ whole genome shotgun (WGS) entry which is preliminary data.</text>
</comment>
<feature type="compositionally biased region" description="Low complexity" evidence="1">
    <location>
        <begin position="143"/>
        <end position="166"/>
    </location>
</feature>
<dbReference type="AlphaFoldDB" id="A0A9P5ZIX7"/>
<gene>
    <name evidence="2" type="ORF">BDN71DRAFT_1512615</name>
</gene>
<reference evidence="2" key="1">
    <citation type="submission" date="2020-11" db="EMBL/GenBank/DDBJ databases">
        <authorList>
            <consortium name="DOE Joint Genome Institute"/>
            <person name="Ahrendt S."/>
            <person name="Riley R."/>
            <person name="Andreopoulos W."/>
            <person name="Labutti K."/>
            <person name="Pangilinan J."/>
            <person name="Ruiz-Duenas F.J."/>
            <person name="Barrasa J.M."/>
            <person name="Sanchez-Garcia M."/>
            <person name="Camarero S."/>
            <person name="Miyauchi S."/>
            <person name="Serrano A."/>
            <person name="Linde D."/>
            <person name="Babiker R."/>
            <person name="Drula E."/>
            <person name="Ayuso-Fernandez I."/>
            <person name="Pacheco R."/>
            <person name="Padilla G."/>
            <person name="Ferreira P."/>
            <person name="Barriuso J."/>
            <person name="Kellner H."/>
            <person name="Castanera R."/>
            <person name="Alfaro M."/>
            <person name="Ramirez L."/>
            <person name="Pisabarro A.G."/>
            <person name="Kuo A."/>
            <person name="Tritt A."/>
            <person name="Lipzen A."/>
            <person name="He G."/>
            <person name="Yan M."/>
            <person name="Ng V."/>
            <person name="Cullen D."/>
            <person name="Martin F."/>
            <person name="Rosso M.-N."/>
            <person name="Henrissat B."/>
            <person name="Hibbett D."/>
            <person name="Martinez A.T."/>
            <person name="Grigoriev I.V."/>
        </authorList>
    </citation>
    <scope>NUCLEOTIDE SEQUENCE</scope>
    <source>
        <strain evidence="2">ATCC 90797</strain>
    </source>
</reference>
<keyword evidence="3" id="KW-1185">Reference proteome</keyword>
<evidence type="ECO:0000313" key="3">
    <source>
        <dbReference type="Proteomes" id="UP000807025"/>
    </source>
</evidence>
<dbReference type="Proteomes" id="UP000807025">
    <property type="component" value="Unassembled WGS sequence"/>
</dbReference>
<evidence type="ECO:0000256" key="1">
    <source>
        <dbReference type="SAM" id="MobiDB-lite"/>
    </source>
</evidence>
<name>A0A9P5ZIX7_PLEER</name>
<accession>A0A9P5ZIX7</accession>
<dbReference type="EMBL" id="MU154691">
    <property type="protein sequence ID" value="KAF9488913.1"/>
    <property type="molecule type" value="Genomic_DNA"/>
</dbReference>
<proteinExistence type="predicted"/>
<organism evidence="2 3">
    <name type="scientific">Pleurotus eryngii</name>
    <name type="common">Boletus of the steppes</name>
    <dbReference type="NCBI Taxonomy" id="5323"/>
    <lineage>
        <taxon>Eukaryota</taxon>
        <taxon>Fungi</taxon>
        <taxon>Dikarya</taxon>
        <taxon>Basidiomycota</taxon>
        <taxon>Agaricomycotina</taxon>
        <taxon>Agaricomycetes</taxon>
        <taxon>Agaricomycetidae</taxon>
        <taxon>Agaricales</taxon>
        <taxon>Pleurotineae</taxon>
        <taxon>Pleurotaceae</taxon>
        <taxon>Pleurotus</taxon>
    </lineage>
</organism>
<protein>
    <submittedName>
        <fullName evidence="2">Uncharacterized protein</fullName>
    </submittedName>
</protein>